<proteinExistence type="predicted"/>
<gene>
    <name evidence="2" type="ORF">FrCorBMG51_22200</name>
</gene>
<dbReference type="Gene3D" id="3.40.50.1240">
    <property type="entry name" value="Phosphoglycerate mutase-like"/>
    <property type="match status" value="1"/>
</dbReference>
<comment type="caution">
    <text evidence="2">The sequence shown here is derived from an EMBL/GenBank/DDBJ whole genome shotgun (WGS) entry which is preliminary data.</text>
</comment>
<sequence length="242" mass="25728">MRILLWRHGRTAWNELGRFQGHADPPLDATGRAQARLVAPAIRALAPDVVVSSDLLRCRTTAAELGLTVQVDPRLREISLGEWSGLTARQAAERFPAEAAAWHRGEDVRRGGGETYEEVGARAIGVVEDLVASGLPGDDGLAVLVLHGGTARALIGRVLDVPPSTWWHFGPLGNCRWSLLRRSNGRFRLLEHNSGPLAATRAVPRTDAPRAASAGPLAQAAPPALDASAAPDTEPVHSPSTS</sequence>
<evidence type="ECO:0000313" key="3">
    <source>
        <dbReference type="Proteomes" id="UP000035425"/>
    </source>
</evidence>
<dbReference type="Pfam" id="PF00300">
    <property type="entry name" value="His_Phos_1"/>
    <property type="match status" value="1"/>
</dbReference>
<dbReference type="InterPro" id="IPR029033">
    <property type="entry name" value="His_PPase_superfam"/>
</dbReference>
<dbReference type="EMBL" id="JWIO01000056">
    <property type="protein sequence ID" value="KLL09822.1"/>
    <property type="molecule type" value="Genomic_DNA"/>
</dbReference>
<dbReference type="InterPro" id="IPR050275">
    <property type="entry name" value="PGM_Phosphatase"/>
</dbReference>
<organism evidence="2 3">
    <name type="scientific">Protofrankia coriariae</name>
    <dbReference type="NCBI Taxonomy" id="1562887"/>
    <lineage>
        <taxon>Bacteria</taxon>
        <taxon>Bacillati</taxon>
        <taxon>Actinomycetota</taxon>
        <taxon>Actinomycetes</taxon>
        <taxon>Frankiales</taxon>
        <taxon>Frankiaceae</taxon>
        <taxon>Protofrankia</taxon>
    </lineage>
</organism>
<dbReference type="RefSeq" id="WP_047224947.1">
    <property type="nucleotide sequence ID" value="NZ_JWIO01000056.1"/>
</dbReference>
<accession>A0ABR5EZF8</accession>
<feature type="compositionally biased region" description="Low complexity" evidence="1">
    <location>
        <begin position="209"/>
        <end position="231"/>
    </location>
</feature>
<dbReference type="InterPro" id="IPR013078">
    <property type="entry name" value="His_Pase_superF_clade-1"/>
</dbReference>
<keyword evidence="3" id="KW-1185">Reference proteome</keyword>
<dbReference type="PANTHER" id="PTHR48100">
    <property type="entry name" value="BROAD-SPECIFICITY PHOSPHATASE YOR283W-RELATED"/>
    <property type="match status" value="1"/>
</dbReference>
<reference evidence="2 3" key="1">
    <citation type="submission" date="2014-12" db="EMBL/GenBank/DDBJ databases">
        <title>Frankia sp. BMG5.1 draft genome.</title>
        <authorList>
            <person name="Gtari M."/>
            <person name="Ghodhbane-Gtari F."/>
            <person name="Nouioui I."/>
            <person name="Ktari A."/>
            <person name="Hezbri K."/>
            <person name="Mimouni W."/>
            <person name="Sbissi I."/>
            <person name="Ayari A."/>
            <person name="Yamanaka T."/>
            <person name="Normand P."/>
            <person name="Tisa L.S."/>
            <person name="Boudabous A."/>
        </authorList>
    </citation>
    <scope>NUCLEOTIDE SEQUENCE [LARGE SCALE GENOMIC DNA]</scope>
    <source>
        <strain evidence="2 3">BMG5.1</strain>
    </source>
</reference>
<evidence type="ECO:0000256" key="1">
    <source>
        <dbReference type="SAM" id="MobiDB-lite"/>
    </source>
</evidence>
<name>A0ABR5EZF8_9ACTN</name>
<dbReference type="SMART" id="SM00855">
    <property type="entry name" value="PGAM"/>
    <property type="match status" value="1"/>
</dbReference>
<dbReference type="SUPFAM" id="SSF53254">
    <property type="entry name" value="Phosphoglycerate mutase-like"/>
    <property type="match status" value="1"/>
</dbReference>
<dbReference type="PANTHER" id="PTHR48100:SF62">
    <property type="entry name" value="GLUCOSYL-3-PHOSPHOGLYCERATE PHOSPHATASE"/>
    <property type="match status" value="1"/>
</dbReference>
<dbReference type="CDD" id="cd07067">
    <property type="entry name" value="HP_PGM_like"/>
    <property type="match status" value="1"/>
</dbReference>
<feature type="region of interest" description="Disordered" evidence="1">
    <location>
        <begin position="200"/>
        <end position="242"/>
    </location>
</feature>
<protein>
    <submittedName>
        <fullName evidence="2">Phosphoglycerate mutase</fullName>
    </submittedName>
</protein>
<evidence type="ECO:0000313" key="2">
    <source>
        <dbReference type="EMBL" id="KLL09822.1"/>
    </source>
</evidence>
<dbReference type="Proteomes" id="UP000035425">
    <property type="component" value="Unassembled WGS sequence"/>
</dbReference>